<proteinExistence type="predicted"/>
<comment type="caution">
    <text evidence="1">The sequence shown here is derived from an EMBL/GenBank/DDBJ whole genome shotgun (WGS) entry which is preliminary data.</text>
</comment>
<evidence type="ECO:0000313" key="2">
    <source>
        <dbReference type="Proteomes" id="UP001239111"/>
    </source>
</evidence>
<organism evidence="1 2">
    <name type="scientific">Eretmocerus hayati</name>
    <dbReference type="NCBI Taxonomy" id="131215"/>
    <lineage>
        <taxon>Eukaryota</taxon>
        <taxon>Metazoa</taxon>
        <taxon>Ecdysozoa</taxon>
        <taxon>Arthropoda</taxon>
        <taxon>Hexapoda</taxon>
        <taxon>Insecta</taxon>
        <taxon>Pterygota</taxon>
        <taxon>Neoptera</taxon>
        <taxon>Endopterygota</taxon>
        <taxon>Hymenoptera</taxon>
        <taxon>Apocrita</taxon>
        <taxon>Proctotrupomorpha</taxon>
        <taxon>Chalcidoidea</taxon>
        <taxon>Aphelinidae</taxon>
        <taxon>Aphelininae</taxon>
        <taxon>Eretmocerus</taxon>
    </lineage>
</organism>
<gene>
    <name evidence="1" type="ORF">QAD02_014010</name>
</gene>
<reference evidence="1" key="1">
    <citation type="submission" date="2023-04" db="EMBL/GenBank/DDBJ databases">
        <title>A chromosome-level genome assembly of the parasitoid wasp Eretmocerus hayati.</title>
        <authorList>
            <person name="Zhong Y."/>
            <person name="Liu S."/>
            <person name="Liu Y."/>
        </authorList>
    </citation>
    <scope>NUCLEOTIDE SEQUENCE</scope>
    <source>
        <strain evidence="1">ZJU_SS_LIU_2023</strain>
    </source>
</reference>
<dbReference type="Proteomes" id="UP001239111">
    <property type="component" value="Chromosome 2"/>
</dbReference>
<name>A0ACC2P547_9HYME</name>
<keyword evidence="2" id="KW-1185">Reference proteome</keyword>
<accession>A0ACC2P547</accession>
<dbReference type="EMBL" id="CM056742">
    <property type="protein sequence ID" value="KAJ8678223.1"/>
    <property type="molecule type" value="Genomic_DNA"/>
</dbReference>
<evidence type="ECO:0000313" key="1">
    <source>
        <dbReference type="EMBL" id="KAJ8678223.1"/>
    </source>
</evidence>
<protein>
    <submittedName>
        <fullName evidence="1">Uncharacterized protein</fullName>
    </submittedName>
</protein>
<sequence length="126" mass="15136">MARQSSSQSRNLPLPAVGSRGPPSEDLAKEWGSYRSYMDRKWMDYNQTEFRSRVTYALARENMKEIHQWETEAAHYRRELDGVYARLHRMDRVIRHLARELETYKSARAYYSQRNLNNRSRSRGNY</sequence>